<protein>
    <submittedName>
        <fullName evidence="3">Adenine/guanine permease-like protein</fullName>
    </submittedName>
</protein>
<evidence type="ECO:0000313" key="4">
    <source>
        <dbReference type="Proteomes" id="UP000743370"/>
    </source>
</evidence>
<keyword evidence="2" id="KW-0812">Transmembrane</keyword>
<evidence type="ECO:0000313" key="3">
    <source>
        <dbReference type="EMBL" id="KAG2397096.1"/>
    </source>
</evidence>
<dbReference type="EMBL" id="JABFOF010000005">
    <property type="protein sequence ID" value="KAG2397096.1"/>
    <property type="molecule type" value="Genomic_DNA"/>
</dbReference>
<feature type="transmembrane region" description="Helical" evidence="2">
    <location>
        <begin position="6"/>
        <end position="23"/>
    </location>
</feature>
<dbReference type="GO" id="GO:0015853">
    <property type="term" value="P:adenine transport"/>
    <property type="evidence" value="ECO:0007669"/>
    <property type="project" value="TreeGrafter"/>
</dbReference>
<feature type="transmembrane region" description="Helical" evidence="2">
    <location>
        <begin position="67"/>
        <end position="84"/>
    </location>
</feature>
<reference evidence="3 4" key="1">
    <citation type="submission" date="2020-05" db="EMBL/GenBank/DDBJ databases">
        <title>Vigna angularis (adzuki bean) Var. LongXiaoDou No. 4 denovo assembly.</title>
        <authorList>
            <person name="Xiang H."/>
        </authorList>
    </citation>
    <scope>NUCLEOTIDE SEQUENCE [LARGE SCALE GENOMIC DNA]</scope>
    <source>
        <tissue evidence="3">Leaf</tissue>
    </source>
</reference>
<gene>
    <name evidence="3" type="ORF">HKW66_Vig0146680</name>
</gene>
<evidence type="ECO:0000256" key="2">
    <source>
        <dbReference type="SAM" id="Phobius"/>
    </source>
</evidence>
<accession>A0A8T0KBW9</accession>
<organism evidence="3 4">
    <name type="scientific">Phaseolus angularis</name>
    <name type="common">Azuki bean</name>
    <name type="synonym">Vigna angularis</name>
    <dbReference type="NCBI Taxonomy" id="3914"/>
    <lineage>
        <taxon>Eukaryota</taxon>
        <taxon>Viridiplantae</taxon>
        <taxon>Streptophyta</taxon>
        <taxon>Embryophyta</taxon>
        <taxon>Tracheophyta</taxon>
        <taxon>Spermatophyta</taxon>
        <taxon>Magnoliopsida</taxon>
        <taxon>eudicotyledons</taxon>
        <taxon>Gunneridae</taxon>
        <taxon>Pentapetalae</taxon>
        <taxon>rosids</taxon>
        <taxon>fabids</taxon>
        <taxon>Fabales</taxon>
        <taxon>Fabaceae</taxon>
        <taxon>Papilionoideae</taxon>
        <taxon>50 kb inversion clade</taxon>
        <taxon>NPAAA clade</taxon>
        <taxon>indigoferoid/millettioid clade</taxon>
        <taxon>Phaseoleae</taxon>
        <taxon>Vigna</taxon>
    </lineage>
</organism>
<dbReference type="GO" id="GO:0015854">
    <property type="term" value="P:guanine transport"/>
    <property type="evidence" value="ECO:0007669"/>
    <property type="project" value="TreeGrafter"/>
</dbReference>
<feature type="transmembrane region" description="Helical" evidence="2">
    <location>
        <begin position="35"/>
        <end position="55"/>
    </location>
</feature>
<dbReference type="GO" id="GO:0005886">
    <property type="term" value="C:plasma membrane"/>
    <property type="evidence" value="ECO:0007669"/>
    <property type="project" value="TreeGrafter"/>
</dbReference>
<dbReference type="AlphaFoldDB" id="A0A8T0KBW9"/>
<dbReference type="InterPro" id="IPR045018">
    <property type="entry name" value="Azg-like"/>
</dbReference>
<dbReference type="GO" id="GO:0005345">
    <property type="term" value="F:purine nucleobase transmembrane transporter activity"/>
    <property type="evidence" value="ECO:0007669"/>
    <property type="project" value="TreeGrafter"/>
</dbReference>
<keyword evidence="2" id="KW-1133">Transmembrane helix</keyword>
<sequence>MFGVALALGSQQMLLPLSIVLWPRRNDLVPKSLKTLAFSFICPFFMFLPGGTAFGDILCLRDRMESPTLWVGLVGFAIIAYCLVKNVKGAMIYGIYFSSDATSIVVGSLLGTSPVTVFIDSSQGFKRAGGREDRNYDADDGDIFLPDVLLYAAAGVDSDVGGGAAADFGGGVDCEIGSGD</sequence>
<comment type="caution">
    <text evidence="3">The sequence shown here is derived from an EMBL/GenBank/DDBJ whole genome shotgun (WGS) entry which is preliminary data.</text>
</comment>
<keyword evidence="2" id="KW-0472">Membrane</keyword>
<dbReference type="Proteomes" id="UP000743370">
    <property type="component" value="Unassembled WGS sequence"/>
</dbReference>
<keyword evidence="1" id="KW-0813">Transport</keyword>
<proteinExistence type="predicted"/>
<dbReference type="PANTHER" id="PTHR43337:SF19">
    <property type="entry name" value="ADENINE_GUANINE PERMEASE AZG1"/>
    <property type="match status" value="1"/>
</dbReference>
<name>A0A8T0KBW9_PHAAN</name>
<dbReference type="PANTHER" id="PTHR43337">
    <property type="entry name" value="XANTHINE/URACIL PERMEASE C887.17-RELATED"/>
    <property type="match status" value="1"/>
</dbReference>
<evidence type="ECO:0000256" key="1">
    <source>
        <dbReference type="ARBA" id="ARBA00022448"/>
    </source>
</evidence>